<evidence type="ECO:0000313" key="3">
    <source>
        <dbReference type="EnsemblProtists" id="PYU1_T000754"/>
    </source>
</evidence>
<dbReference type="AlphaFoldDB" id="K3W713"/>
<dbReference type="InParanoid" id="K3W713"/>
<dbReference type="Proteomes" id="UP000019132">
    <property type="component" value="Unassembled WGS sequence"/>
</dbReference>
<protein>
    <recommendedName>
        <fullName evidence="2">PX domain-containing protein</fullName>
    </recommendedName>
</protein>
<name>K3W713_GLOUD</name>
<sequence length="390" mass="43141">MERFSYSRNGDNGLVDQNCLVRVQLPAVDTVGKRVVYVIRVTNLETRQSWEVARRFSEFLKLRNELLTYFGQENQKKCPGCVNYEKVLRLFEFPRKHIFTSDSPVVLNYRKVALRSFVALLASHTFTTTPKCPTCSGFAFTAVQEFLTQELKPMMPARGTSTDMEDVPPLTPDAIRESMDVKKFTDSRPAAKLRQVDSNGNFVHANSGKKPRSVPPQQKQKQKPTHIHTPAKPAAGEEDFPSPPNSATGSSSASFSDPASPVAVLPAARHEKEAVNDEVVEDEGSFVSFTSGARPKRSSRASRASRASRHSAKSMTKQQGGSSVGVVVKTKKSEKKRLNFSRKQQSASSPRRSMESAGGDDEREPDANADEVDDDEINLDFLKNVSIAAK</sequence>
<organism evidence="3 4">
    <name type="scientific">Globisporangium ultimum (strain ATCC 200006 / CBS 805.95 / DAOM BR144)</name>
    <name type="common">Pythium ultimum</name>
    <dbReference type="NCBI Taxonomy" id="431595"/>
    <lineage>
        <taxon>Eukaryota</taxon>
        <taxon>Sar</taxon>
        <taxon>Stramenopiles</taxon>
        <taxon>Oomycota</taxon>
        <taxon>Peronosporomycetes</taxon>
        <taxon>Pythiales</taxon>
        <taxon>Pythiaceae</taxon>
        <taxon>Globisporangium</taxon>
    </lineage>
</organism>
<feature type="compositionally biased region" description="Low complexity" evidence="1">
    <location>
        <begin position="313"/>
        <end position="328"/>
    </location>
</feature>
<accession>K3W713</accession>
<dbReference type="CDD" id="cd06093">
    <property type="entry name" value="PX_domain"/>
    <property type="match status" value="1"/>
</dbReference>
<dbReference type="PROSITE" id="PS50195">
    <property type="entry name" value="PX"/>
    <property type="match status" value="1"/>
</dbReference>
<dbReference type="HOGENOM" id="CLU_057965_1_0_1"/>
<evidence type="ECO:0000259" key="2">
    <source>
        <dbReference type="PROSITE" id="PS50195"/>
    </source>
</evidence>
<dbReference type="InterPro" id="IPR036871">
    <property type="entry name" value="PX_dom_sf"/>
</dbReference>
<dbReference type="InterPro" id="IPR001683">
    <property type="entry name" value="PX_dom"/>
</dbReference>
<dbReference type="Pfam" id="PF00787">
    <property type="entry name" value="PX"/>
    <property type="match status" value="1"/>
</dbReference>
<proteinExistence type="predicted"/>
<feature type="compositionally biased region" description="Low complexity" evidence="1">
    <location>
        <begin position="245"/>
        <end position="263"/>
    </location>
</feature>
<feature type="compositionally biased region" description="Polar residues" evidence="1">
    <location>
        <begin position="341"/>
        <end position="351"/>
    </location>
</feature>
<feature type="compositionally biased region" description="Basic and acidic residues" evidence="1">
    <location>
        <begin position="174"/>
        <end position="186"/>
    </location>
</feature>
<dbReference type="VEuPathDB" id="FungiDB:PYU1_G000754"/>
<dbReference type="EMBL" id="GL376620">
    <property type="status" value="NOT_ANNOTATED_CDS"/>
    <property type="molecule type" value="Genomic_DNA"/>
</dbReference>
<reference evidence="4" key="2">
    <citation type="submission" date="2010-04" db="EMBL/GenBank/DDBJ databases">
        <authorList>
            <person name="Buell R."/>
            <person name="Hamilton J."/>
            <person name="Hostetler J."/>
        </authorList>
    </citation>
    <scope>NUCLEOTIDE SEQUENCE [LARGE SCALE GENOMIC DNA]</scope>
    <source>
        <strain evidence="4">DAOM:BR144</strain>
    </source>
</reference>
<dbReference type="EnsemblProtists" id="PYU1_T000754">
    <property type="protein sequence ID" value="PYU1_T000754"/>
    <property type="gene ID" value="PYU1_G000754"/>
</dbReference>
<dbReference type="SUPFAM" id="SSF64268">
    <property type="entry name" value="PX domain"/>
    <property type="match status" value="1"/>
</dbReference>
<feature type="region of interest" description="Disordered" evidence="1">
    <location>
        <begin position="172"/>
        <end position="376"/>
    </location>
</feature>
<reference evidence="4" key="1">
    <citation type="journal article" date="2010" name="Genome Biol.">
        <title>Genome sequence of the necrotrophic plant pathogen Pythium ultimum reveals original pathogenicity mechanisms and effector repertoire.</title>
        <authorList>
            <person name="Levesque C.A."/>
            <person name="Brouwer H."/>
            <person name="Cano L."/>
            <person name="Hamilton J.P."/>
            <person name="Holt C."/>
            <person name="Huitema E."/>
            <person name="Raffaele S."/>
            <person name="Robideau G.P."/>
            <person name="Thines M."/>
            <person name="Win J."/>
            <person name="Zerillo M.M."/>
            <person name="Beakes G.W."/>
            <person name="Boore J.L."/>
            <person name="Busam D."/>
            <person name="Dumas B."/>
            <person name="Ferriera S."/>
            <person name="Fuerstenberg S.I."/>
            <person name="Gachon C.M."/>
            <person name="Gaulin E."/>
            <person name="Govers F."/>
            <person name="Grenville-Briggs L."/>
            <person name="Horner N."/>
            <person name="Hostetler J."/>
            <person name="Jiang R.H."/>
            <person name="Johnson J."/>
            <person name="Krajaejun T."/>
            <person name="Lin H."/>
            <person name="Meijer H.J."/>
            <person name="Moore B."/>
            <person name="Morris P."/>
            <person name="Phuntmart V."/>
            <person name="Puiu D."/>
            <person name="Shetty J."/>
            <person name="Stajich J.E."/>
            <person name="Tripathy S."/>
            <person name="Wawra S."/>
            <person name="van West P."/>
            <person name="Whitty B.R."/>
            <person name="Coutinho P.M."/>
            <person name="Henrissat B."/>
            <person name="Martin F."/>
            <person name="Thomas P.D."/>
            <person name="Tyler B.M."/>
            <person name="De Vries R.P."/>
            <person name="Kamoun S."/>
            <person name="Yandell M."/>
            <person name="Tisserat N."/>
            <person name="Buell C.R."/>
        </authorList>
    </citation>
    <scope>NUCLEOTIDE SEQUENCE</scope>
    <source>
        <strain evidence="4">DAOM:BR144</strain>
    </source>
</reference>
<feature type="compositionally biased region" description="Basic residues" evidence="1">
    <location>
        <begin position="329"/>
        <end position="340"/>
    </location>
</feature>
<reference evidence="3" key="3">
    <citation type="submission" date="2015-02" db="UniProtKB">
        <authorList>
            <consortium name="EnsemblProtists"/>
        </authorList>
    </citation>
    <scope>IDENTIFICATION</scope>
    <source>
        <strain evidence="3">DAOM BR144</strain>
    </source>
</reference>
<keyword evidence="4" id="KW-1185">Reference proteome</keyword>
<feature type="domain" description="PX" evidence="2">
    <location>
        <begin position="15"/>
        <end position="154"/>
    </location>
</feature>
<evidence type="ECO:0000313" key="4">
    <source>
        <dbReference type="Proteomes" id="UP000019132"/>
    </source>
</evidence>
<evidence type="ECO:0000256" key="1">
    <source>
        <dbReference type="SAM" id="MobiDB-lite"/>
    </source>
</evidence>
<dbReference type="eggNOG" id="ENOG502RY98">
    <property type="taxonomic scope" value="Eukaryota"/>
</dbReference>
<feature type="compositionally biased region" description="Acidic residues" evidence="1">
    <location>
        <begin position="358"/>
        <end position="376"/>
    </location>
</feature>
<dbReference type="GO" id="GO:0035091">
    <property type="term" value="F:phosphatidylinositol binding"/>
    <property type="evidence" value="ECO:0007669"/>
    <property type="project" value="InterPro"/>
</dbReference>
<dbReference type="Gene3D" id="3.30.1520.10">
    <property type="entry name" value="Phox-like domain"/>
    <property type="match status" value="1"/>
</dbReference>